<feature type="region of interest" description="Disordered" evidence="3">
    <location>
        <begin position="50"/>
        <end position="76"/>
    </location>
</feature>
<gene>
    <name evidence="6" type="ORF">IAA53_00865</name>
</gene>
<accession>A0A9D1AQW7</accession>
<keyword evidence="2" id="KW-0732">Signal</keyword>
<reference evidence="6" key="2">
    <citation type="journal article" date="2021" name="PeerJ">
        <title>Extensive microbial diversity within the chicken gut microbiome revealed by metagenomics and culture.</title>
        <authorList>
            <person name="Gilroy R."/>
            <person name="Ravi A."/>
            <person name="Getino M."/>
            <person name="Pursley I."/>
            <person name="Horton D.L."/>
            <person name="Alikhan N.F."/>
            <person name="Baker D."/>
            <person name="Gharbi K."/>
            <person name="Hall N."/>
            <person name="Watson M."/>
            <person name="Adriaenssens E.M."/>
            <person name="Foster-Nyarko E."/>
            <person name="Jarju S."/>
            <person name="Secka A."/>
            <person name="Antonio M."/>
            <person name="Oren A."/>
            <person name="Chaudhuri R.R."/>
            <person name="La Ragione R."/>
            <person name="Hildebrand F."/>
            <person name="Pallen M.J."/>
        </authorList>
    </citation>
    <scope>NUCLEOTIDE SEQUENCE</scope>
    <source>
        <strain evidence="6">ChiBcec15-4380</strain>
    </source>
</reference>
<name>A0A9D1AQW7_9FIRM</name>
<reference evidence="6" key="1">
    <citation type="submission" date="2020-10" db="EMBL/GenBank/DDBJ databases">
        <authorList>
            <person name="Gilroy R."/>
        </authorList>
    </citation>
    <scope>NUCLEOTIDE SEQUENCE</scope>
    <source>
        <strain evidence="6">ChiBcec15-4380</strain>
    </source>
</reference>
<evidence type="ECO:0000256" key="1">
    <source>
        <dbReference type="ARBA" id="ARBA00004613"/>
    </source>
</evidence>
<evidence type="ECO:0000256" key="4">
    <source>
        <dbReference type="SAM" id="Phobius"/>
    </source>
</evidence>
<organism evidence="6 7">
    <name type="scientific">Candidatus Avoscillospira avicola</name>
    <dbReference type="NCBI Taxonomy" id="2840706"/>
    <lineage>
        <taxon>Bacteria</taxon>
        <taxon>Bacillati</taxon>
        <taxon>Bacillota</taxon>
        <taxon>Clostridia</taxon>
        <taxon>Eubacteriales</taxon>
        <taxon>Oscillospiraceae</taxon>
        <taxon>Oscillospiraceae incertae sedis</taxon>
        <taxon>Candidatus Avoscillospira</taxon>
    </lineage>
</organism>
<comment type="subcellular location">
    <subcellularLocation>
        <location evidence="1">Secreted</location>
    </subcellularLocation>
</comment>
<dbReference type="GO" id="GO:0005576">
    <property type="term" value="C:extracellular region"/>
    <property type="evidence" value="ECO:0007669"/>
    <property type="project" value="UniProtKB-SubCell"/>
</dbReference>
<comment type="caution">
    <text evidence="6">The sequence shown here is derived from an EMBL/GenBank/DDBJ whole genome shotgun (WGS) entry which is preliminary data.</text>
</comment>
<dbReference type="EMBL" id="DVHE01000007">
    <property type="protein sequence ID" value="HIR49833.1"/>
    <property type="molecule type" value="Genomic_DNA"/>
</dbReference>
<evidence type="ECO:0000313" key="6">
    <source>
        <dbReference type="EMBL" id="HIR49833.1"/>
    </source>
</evidence>
<dbReference type="GO" id="GO:0016810">
    <property type="term" value="F:hydrolase activity, acting on carbon-nitrogen (but not peptide) bonds"/>
    <property type="evidence" value="ECO:0007669"/>
    <property type="project" value="InterPro"/>
</dbReference>
<dbReference type="PANTHER" id="PTHR34216">
    <property type="match status" value="1"/>
</dbReference>
<protein>
    <submittedName>
        <fullName evidence="6">Polysaccharide deacetylase family protein</fullName>
    </submittedName>
</protein>
<dbReference type="GO" id="GO:0005975">
    <property type="term" value="P:carbohydrate metabolic process"/>
    <property type="evidence" value="ECO:0007669"/>
    <property type="project" value="InterPro"/>
</dbReference>
<keyword evidence="4" id="KW-0812">Transmembrane</keyword>
<feature type="domain" description="NodB homology" evidence="5">
    <location>
        <begin position="312"/>
        <end position="377"/>
    </location>
</feature>
<dbReference type="InterPro" id="IPR051398">
    <property type="entry name" value="Polysacch_Deacetylase"/>
</dbReference>
<evidence type="ECO:0000256" key="2">
    <source>
        <dbReference type="ARBA" id="ARBA00022729"/>
    </source>
</evidence>
<evidence type="ECO:0000256" key="3">
    <source>
        <dbReference type="SAM" id="MobiDB-lite"/>
    </source>
</evidence>
<sequence length="449" mass="50754">MDQERNRRPGGVGKALLGALLVLVLAAELGAAGLLVWYLRLPKETEAITVPVTPLQPTEETAPEPAPTPDPEPDPAQQELLQARQALLERAYSLAQGYYYTEALALLDQADSLRNPQTEALRQEIAQKQAELVPYEGDQFYHIFFHSLIVDTDRAFDGDYDSAGYDLYMTTVSEFKAMLPKLQAAGFILYDITDLVEFRDGKAVRREILLPPGKKPLVISVDDVNYYKYMEGDGFAERLDVDETGRVVTVVDGQPTYDGDVMPILDQYVAEHPEFSWQGAKGVVAITGYEGAFGYRITDLEDYDAETQAWMLQKTQDVAEALRGSGWQIACHSYTHNQYWSDRTITDQQEQYDIGRWKRDIAPYVGETNIFISPFGVSFADDDPRLLYLKEQGFTIYCPVEANMTTRWENGMLFQGRLNLDGLVMKDYPERVKRFFFDPADLLDPARPG</sequence>
<dbReference type="InterPro" id="IPR002509">
    <property type="entry name" value="NODB_dom"/>
</dbReference>
<dbReference type="Proteomes" id="UP000824239">
    <property type="component" value="Unassembled WGS sequence"/>
</dbReference>
<feature type="transmembrane region" description="Helical" evidence="4">
    <location>
        <begin position="12"/>
        <end position="39"/>
    </location>
</feature>
<dbReference type="SUPFAM" id="SSF88713">
    <property type="entry name" value="Glycoside hydrolase/deacetylase"/>
    <property type="match status" value="1"/>
</dbReference>
<keyword evidence="4" id="KW-0472">Membrane</keyword>
<keyword evidence="4" id="KW-1133">Transmembrane helix</keyword>
<dbReference type="AlphaFoldDB" id="A0A9D1AQW7"/>
<proteinExistence type="predicted"/>
<dbReference type="Pfam" id="PF01522">
    <property type="entry name" value="Polysacc_deac_1"/>
    <property type="match status" value="1"/>
</dbReference>
<evidence type="ECO:0000259" key="5">
    <source>
        <dbReference type="Pfam" id="PF01522"/>
    </source>
</evidence>
<dbReference type="Gene3D" id="3.20.20.370">
    <property type="entry name" value="Glycoside hydrolase/deacetylase"/>
    <property type="match status" value="1"/>
</dbReference>
<dbReference type="InterPro" id="IPR011330">
    <property type="entry name" value="Glyco_hydro/deAcase_b/a-brl"/>
</dbReference>
<dbReference type="PANTHER" id="PTHR34216:SF3">
    <property type="entry name" value="POLY-BETA-1,6-N-ACETYL-D-GLUCOSAMINE N-DEACETYLASE"/>
    <property type="match status" value="1"/>
</dbReference>
<evidence type="ECO:0000313" key="7">
    <source>
        <dbReference type="Proteomes" id="UP000824239"/>
    </source>
</evidence>